<feature type="region of interest" description="Disordered" evidence="1">
    <location>
        <begin position="1"/>
        <end position="92"/>
    </location>
</feature>
<dbReference type="AlphaFoldDB" id="A0AAN7YAY5"/>
<feature type="compositionally biased region" description="Low complexity" evidence="1">
    <location>
        <begin position="9"/>
        <end position="27"/>
    </location>
</feature>
<keyword evidence="2" id="KW-1133">Transmembrane helix</keyword>
<gene>
    <name evidence="3" type="ORF">LTR05_001895</name>
</gene>
<keyword evidence="2" id="KW-0812">Transmembrane</keyword>
<feature type="compositionally biased region" description="Polar residues" evidence="1">
    <location>
        <begin position="202"/>
        <end position="214"/>
    </location>
</feature>
<protein>
    <recommendedName>
        <fullName evidence="5">Tat pathway signal sequence</fullName>
    </recommendedName>
</protein>
<comment type="caution">
    <text evidence="3">The sequence shown here is derived from an EMBL/GenBank/DDBJ whole genome shotgun (WGS) entry which is preliminary data.</text>
</comment>
<dbReference type="EMBL" id="JAVRRJ010000001">
    <property type="protein sequence ID" value="KAK5091710.1"/>
    <property type="molecule type" value="Genomic_DNA"/>
</dbReference>
<keyword evidence="2" id="KW-0472">Membrane</keyword>
<feature type="transmembrane region" description="Helical" evidence="2">
    <location>
        <begin position="158"/>
        <end position="183"/>
    </location>
</feature>
<proteinExistence type="predicted"/>
<evidence type="ECO:0000313" key="4">
    <source>
        <dbReference type="Proteomes" id="UP001309876"/>
    </source>
</evidence>
<organism evidence="3 4">
    <name type="scientific">Lithohypha guttulata</name>
    <dbReference type="NCBI Taxonomy" id="1690604"/>
    <lineage>
        <taxon>Eukaryota</taxon>
        <taxon>Fungi</taxon>
        <taxon>Dikarya</taxon>
        <taxon>Ascomycota</taxon>
        <taxon>Pezizomycotina</taxon>
        <taxon>Eurotiomycetes</taxon>
        <taxon>Chaetothyriomycetidae</taxon>
        <taxon>Chaetothyriales</taxon>
        <taxon>Trichomeriaceae</taxon>
        <taxon>Lithohypha</taxon>
    </lineage>
</organism>
<evidence type="ECO:0000256" key="1">
    <source>
        <dbReference type="SAM" id="MobiDB-lite"/>
    </source>
</evidence>
<evidence type="ECO:0000313" key="3">
    <source>
        <dbReference type="EMBL" id="KAK5091710.1"/>
    </source>
</evidence>
<feature type="region of interest" description="Disordered" evidence="1">
    <location>
        <begin position="186"/>
        <end position="214"/>
    </location>
</feature>
<feature type="region of interest" description="Disordered" evidence="1">
    <location>
        <begin position="346"/>
        <end position="366"/>
    </location>
</feature>
<feature type="compositionally biased region" description="Polar residues" evidence="1">
    <location>
        <begin position="353"/>
        <end position="362"/>
    </location>
</feature>
<evidence type="ECO:0000256" key="2">
    <source>
        <dbReference type="SAM" id="Phobius"/>
    </source>
</evidence>
<dbReference type="Proteomes" id="UP001309876">
    <property type="component" value="Unassembled WGS sequence"/>
</dbReference>
<name>A0AAN7YAY5_9EURO</name>
<reference evidence="3 4" key="1">
    <citation type="submission" date="2023-08" db="EMBL/GenBank/DDBJ databases">
        <title>Black Yeasts Isolated from many extreme environments.</title>
        <authorList>
            <person name="Coleine C."/>
            <person name="Stajich J.E."/>
            <person name="Selbmann L."/>
        </authorList>
    </citation>
    <scope>NUCLEOTIDE SEQUENCE [LARGE SCALE GENOMIC DNA]</scope>
    <source>
        <strain evidence="3 4">CCFEE 5910</strain>
    </source>
</reference>
<evidence type="ECO:0008006" key="5">
    <source>
        <dbReference type="Google" id="ProtNLM"/>
    </source>
</evidence>
<sequence length="415" mass="44753">MGSPDLQHSKSSSSSGSSSGSTAKTSPPSSPDNEPDGLQRPPRPTAHYSSTPPRRGNRHAVHTPPATHRLGVIDEDSPRVAPDIPTRHPDRPRKTVAFLPVDAKRLFSFSAYARPGEDVPPPDVYEKITGPRGEKFEDLRRNRPYHPPGRGGGWRRMVCLGCVAFVILVVLGIALGVGLGVGLTKRKGASSQPVSTDPVPADNTTSPSSNNQNYPLGTFAIPTYLTTTNTSCTSNPATWRCYPYTTYSQSTTASFSTLLWRITSPTNSTLDLQISNTNPAFSYPFTNVPLTLSNAGDLQQSAFTFSFTFRKQVIPDADITGGDNAATRCYYNNTLVSVRLYDNAQGGGGNVTRPPSGQSDTQNGGGELWPYAIEFEERIAEPPECFRYVNGEEGAVVPVDEGVGECVCGYRNFGL</sequence>
<accession>A0AAN7YAY5</accession>
<keyword evidence="4" id="KW-1185">Reference proteome</keyword>